<sequence>MNAFIPPHGEPALFLQKHILFVSKRAQGHMMDGGLEGSCGDPGEERSFKGIQSEGGGGLRLFYIMTPFLVQRRYARELDVSYRLYIARLKSLLGIMRPPYIKTCFLTLNRFYLGLLMDMLYVTFQFVGI</sequence>
<reference evidence="1 2" key="1">
    <citation type="submission" date="2015-08" db="EMBL/GenBank/DDBJ databases">
        <title>Draft genome sequence of cellulolytic and xylanolytic Paenibacillus sp. A59, isolated from a decaying forest soil from Patagonia, Argentina.</title>
        <authorList>
            <person name="Ghio S."/>
            <person name="Caceres A.M."/>
            <person name="Talia P."/>
            <person name="Grasso D."/>
            <person name="Campos E."/>
        </authorList>
    </citation>
    <scope>NUCLEOTIDE SEQUENCE [LARGE SCALE GENOMIC DNA]</scope>
    <source>
        <strain evidence="1 2">A59</strain>
    </source>
</reference>
<keyword evidence="2" id="KW-1185">Reference proteome</keyword>
<evidence type="ECO:0000313" key="1">
    <source>
        <dbReference type="EMBL" id="KOY18360.1"/>
    </source>
</evidence>
<gene>
    <name evidence="1" type="ORF">AMS66_00925</name>
</gene>
<dbReference type="Proteomes" id="UP000037688">
    <property type="component" value="Unassembled WGS sequence"/>
</dbReference>
<evidence type="ECO:0000313" key="2">
    <source>
        <dbReference type="Proteomes" id="UP000037688"/>
    </source>
</evidence>
<dbReference type="EMBL" id="LITU01000008">
    <property type="protein sequence ID" value="KOY18360.1"/>
    <property type="molecule type" value="Genomic_DNA"/>
</dbReference>
<dbReference type="PATRIC" id="fig|1705561.3.peg.1282"/>
<protein>
    <submittedName>
        <fullName evidence="1">Uncharacterized protein</fullName>
    </submittedName>
</protein>
<name>A0A0M9BSN5_9BACL</name>
<dbReference type="AlphaFoldDB" id="A0A0M9BSN5"/>
<accession>A0A0M9BSN5</accession>
<organism evidence="1 2">
    <name type="scientific">Paenibacillus xylanivorans</name>
    <dbReference type="NCBI Taxonomy" id="1705561"/>
    <lineage>
        <taxon>Bacteria</taxon>
        <taxon>Bacillati</taxon>
        <taxon>Bacillota</taxon>
        <taxon>Bacilli</taxon>
        <taxon>Bacillales</taxon>
        <taxon>Paenibacillaceae</taxon>
        <taxon>Paenibacillus</taxon>
    </lineage>
</organism>
<proteinExistence type="predicted"/>
<comment type="caution">
    <text evidence="1">The sequence shown here is derived from an EMBL/GenBank/DDBJ whole genome shotgun (WGS) entry which is preliminary data.</text>
</comment>